<protein>
    <submittedName>
        <fullName evidence="1">Uncharacterized protein</fullName>
    </submittedName>
</protein>
<keyword evidence="2" id="KW-1185">Reference proteome</keyword>
<dbReference type="Proteomes" id="UP000029093">
    <property type="component" value="Unassembled WGS sequence"/>
</dbReference>
<evidence type="ECO:0000313" key="1">
    <source>
        <dbReference type="EMBL" id="KFI45272.1"/>
    </source>
</evidence>
<dbReference type="AlphaFoldDB" id="A0A086ZFH2"/>
<sequence length="72" mass="8317">MRADPHTVTGKDLQYQELKKTRGQHVRIHSHDGHCYKPQLWENTSAQLAFPLRNTGMVLPIYLKEAGNSHHE</sequence>
<gene>
    <name evidence="1" type="ORF">BBOU_1740</name>
</gene>
<accession>A0A086ZFH2</accession>
<comment type="caution">
    <text evidence="1">The sequence shown here is derived from an EMBL/GenBank/DDBJ whole genome shotgun (WGS) entry which is preliminary data.</text>
</comment>
<name>A0A086ZFH2_9BIFI</name>
<reference evidence="1 2" key="1">
    <citation type="submission" date="2014-03" db="EMBL/GenBank/DDBJ databases">
        <title>Genomics of Bifidobacteria.</title>
        <authorList>
            <person name="Ventura M."/>
            <person name="Milani C."/>
            <person name="Lugli G.A."/>
        </authorList>
    </citation>
    <scope>NUCLEOTIDE SEQUENCE [LARGE SCALE GENOMIC DNA]</scope>
    <source>
        <strain evidence="1 2">LMG 10736</strain>
    </source>
</reference>
<dbReference type="EMBL" id="JGYQ01000018">
    <property type="protein sequence ID" value="KFI45272.1"/>
    <property type="molecule type" value="Genomic_DNA"/>
</dbReference>
<evidence type="ECO:0000313" key="2">
    <source>
        <dbReference type="Proteomes" id="UP000029093"/>
    </source>
</evidence>
<organism evidence="1 2">
    <name type="scientific">Bifidobacterium boum</name>
    <dbReference type="NCBI Taxonomy" id="78343"/>
    <lineage>
        <taxon>Bacteria</taxon>
        <taxon>Bacillati</taxon>
        <taxon>Actinomycetota</taxon>
        <taxon>Actinomycetes</taxon>
        <taxon>Bifidobacteriales</taxon>
        <taxon>Bifidobacteriaceae</taxon>
        <taxon>Bifidobacterium</taxon>
    </lineage>
</organism>
<proteinExistence type="predicted"/>